<feature type="region of interest" description="Disordered" evidence="7">
    <location>
        <begin position="591"/>
        <end position="611"/>
    </location>
</feature>
<name>A0A8B9W2C0_9AVES</name>
<dbReference type="Gene3D" id="3.60.21.10">
    <property type="match status" value="1"/>
</dbReference>
<dbReference type="InterPro" id="IPR006186">
    <property type="entry name" value="Ser/Thr-sp_prot-phosphatase"/>
</dbReference>
<evidence type="ECO:0000313" key="10">
    <source>
        <dbReference type="Proteomes" id="UP000694549"/>
    </source>
</evidence>
<evidence type="ECO:0000256" key="2">
    <source>
        <dbReference type="ARBA" id="ARBA00013081"/>
    </source>
</evidence>
<evidence type="ECO:0000256" key="4">
    <source>
        <dbReference type="ARBA" id="ARBA00022801"/>
    </source>
</evidence>
<dbReference type="Ensembl" id="ENSAZOT00000031694.1">
    <property type="protein sequence ID" value="ENSAZOP00000029617.1"/>
    <property type="gene ID" value="ENSAZOG00000018530.1"/>
</dbReference>
<dbReference type="SMART" id="SM00028">
    <property type="entry name" value="TPR"/>
    <property type="match status" value="3"/>
</dbReference>
<evidence type="ECO:0000256" key="5">
    <source>
        <dbReference type="ARBA" id="ARBA00023211"/>
    </source>
</evidence>
<dbReference type="Gene3D" id="1.25.40.10">
    <property type="entry name" value="Tetratricopeptide repeat domain"/>
    <property type="match status" value="1"/>
</dbReference>
<evidence type="ECO:0000256" key="3">
    <source>
        <dbReference type="ARBA" id="ARBA00022723"/>
    </source>
</evidence>
<evidence type="ECO:0000259" key="8">
    <source>
        <dbReference type="SMART" id="SM00156"/>
    </source>
</evidence>
<dbReference type="GO" id="GO:0046872">
    <property type="term" value="F:metal ion binding"/>
    <property type="evidence" value="ECO:0007669"/>
    <property type="project" value="UniProtKB-KW"/>
</dbReference>
<keyword evidence="4" id="KW-0378">Hydrolase</keyword>
<accession>A0A8B9W2C0</accession>
<dbReference type="InterPro" id="IPR011990">
    <property type="entry name" value="TPR-like_helical_dom_sf"/>
</dbReference>
<feature type="compositionally biased region" description="Basic and acidic residues" evidence="7">
    <location>
        <begin position="477"/>
        <end position="494"/>
    </location>
</feature>
<evidence type="ECO:0000256" key="6">
    <source>
        <dbReference type="PROSITE-ProRule" id="PRU00339"/>
    </source>
</evidence>
<feature type="compositionally biased region" description="Basic residues" evidence="7">
    <location>
        <begin position="529"/>
        <end position="542"/>
    </location>
</feature>
<dbReference type="GO" id="GO:0004722">
    <property type="term" value="F:protein serine/threonine phosphatase activity"/>
    <property type="evidence" value="ECO:0007669"/>
    <property type="project" value="UniProtKB-EC"/>
</dbReference>
<comment type="cofactor">
    <cofactor evidence="1">
        <name>Mn(2+)</name>
        <dbReference type="ChEBI" id="CHEBI:29035"/>
    </cofactor>
</comment>
<dbReference type="PROSITE" id="PS50005">
    <property type="entry name" value="TPR"/>
    <property type="match status" value="2"/>
</dbReference>
<dbReference type="PROSITE" id="PS50293">
    <property type="entry name" value="TPR_REGION"/>
    <property type="match status" value="1"/>
</dbReference>
<evidence type="ECO:0000313" key="9">
    <source>
        <dbReference type="Ensembl" id="ENSAZOP00000029617.1"/>
    </source>
</evidence>
<dbReference type="SUPFAM" id="SSF48452">
    <property type="entry name" value="TPR-like"/>
    <property type="match status" value="1"/>
</dbReference>
<feature type="region of interest" description="Disordered" evidence="7">
    <location>
        <begin position="473"/>
        <end position="557"/>
    </location>
</feature>
<proteinExistence type="predicted"/>
<dbReference type="InterPro" id="IPR029052">
    <property type="entry name" value="Metallo-depent_PP-like"/>
</dbReference>
<dbReference type="PANTHER" id="PTHR45668">
    <property type="entry name" value="SERINE/THREONINE-PROTEIN PHOSPHATASE 5-RELATED"/>
    <property type="match status" value="1"/>
</dbReference>
<dbReference type="InterPro" id="IPR013235">
    <property type="entry name" value="PPP_dom"/>
</dbReference>
<evidence type="ECO:0000256" key="7">
    <source>
        <dbReference type="SAM" id="MobiDB-lite"/>
    </source>
</evidence>
<keyword evidence="5" id="KW-0464">Manganese</keyword>
<protein>
    <recommendedName>
        <fullName evidence="2">protein-serine/threonine phosphatase</fullName>
        <ecNumber evidence="2">3.1.3.16</ecNumber>
    </recommendedName>
</protein>
<feature type="repeat" description="TPR" evidence="6">
    <location>
        <begin position="236"/>
        <end position="269"/>
    </location>
</feature>
<dbReference type="Pfam" id="PF00515">
    <property type="entry name" value="TPR_1"/>
    <property type="match status" value="1"/>
</dbReference>
<keyword evidence="3" id="KW-0479">Metal-binding</keyword>
<dbReference type="Ensembl" id="ENSAZOT00000031689.1">
    <property type="protein sequence ID" value="ENSAZOP00000029612.1"/>
    <property type="gene ID" value="ENSAZOG00000018530.1"/>
</dbReference>
<feature type="region of interest" description="Disordered" evidence="7">
    <location>
        <begin position="147"/>
        <end position="168"/>
    </location>
</feature>
<feature type="repeat" description="TPR" evidence="6">
    <location>
        <begin position="168"/>
        <end position="201"/>
    </location>
</feature>
<dbReference type="AlphaFoldDB" id="A0A8B9W2C0"/>
<dbReference type="SUPFAM" id="SSF56300">
    <property type="entry name" value="Metallo-dependent phosphatases"/>
    <property type="match status" value="1"/>
</dbReference>
<dbReference type="SMART" id="SM00156">
    <property type="entry name" value="PP2Ac"/>
    <property type="match status" value="1"/>
</dbReference>
<keyword evidence="6" id="KW-0802">TPR repeat</keyword>
<dbReference type="Pfam" id="PF13181">
    <property type="entry name" value="TPR_8"/>
    <property type="match status" value="1"/>
</dbReference>
<organism evidence="9 10">
    <name type="scientific">Anas zonorhyncha</name>
    <name type="common">Eastern spot-billed duck</name>
    <dbReference type="NCBI Taxonomy" id="75864"/>
    <lineage>
        <taxon>Eukaryota</taxon>
        <taxon>Metazoa</taxon>
        <taxon>Chordata</taxon>
        <taxon>Craniata</taxon>
        <taxon>Vertebrata</taxon>
        <taxon>Euteleostomi</taxon>
        <taxon>Archelosauria</taxon>
        <taxon>Archosauria</taxon>
        <taxon>Dinosauria</taxon>
        <taxon>Saurischia</taxon>
        <taxon>Theropoda</taxon>
        <taxon>Coelurosauria</taxon>
        <taxon>Aves</taxon>
        <taxon>Neognathae</taxon>
        <taxon>Galloanserae</taxon>
        <taxon>Anseriformes</taxon>
        <taxon>Anatidae</taxon>
        <taxon>Anatinae</taxon>
        <taxon>Anas</taxon>
    </lineage>
</organism>
<keyword evidence="10" id="KW-1185">Reference proteome</keyword>
<evidence type="ECO:0000256" key="1">
    <source>
        <dbReference type="ARBA" id="ARBA00001936"/>
    </source>
</evidence>
<reference evidence="9" key="1">
    <citation type="submission" date="2025-05" db="UniProtKB">
        <authorList>
            <consortium name="Ensembl"/>
        </authorList>
    </citation>
    <scope>IDENTIFICATION</scope>
</reference>
<sequence>MVPAPLYGPCPSLWSLPLSMVPAPLYGPCPSLWSLPLSMVPAPLCGPLAPLWVLQCLGPRPPAQACLLPPLWSPPSPLSGSSPLSMVWRPLRRLLSMAPPRPAPRGARPFTTVPPVAAAFATAAAARRVAAAGALYGPAMADGERAESCGCPGRPPSPAEQDQAEAEAEALKTQANEFFKGKDYEKAVEFYSRAIELNPGNAIYYGNRSLAYLRTECYGYALADATRAIELDKKYVKGYYRRATSNMALGKFKAALRDYETVVKVRPNDKDAKLKYQECNKIVKQKAFERAIASDEQKRSVVDSLDIESMTIEDEYSGPKLEDGKVTLAFMKDLMQWYKEQKKLHRKCAYQILVQVKEVLAKLPTLVETTLKETEKLTVCGDTHGQYYDLLNIFELNGLPSESNPYVSPPGRGDGWRGGEKGKKKKRGGGKVFFFFPEPAADIQRGLRGPRLLLGRGHPHAFRFQAALPRSLPLAAREPRDRQHEPDLRLRRGGEGQVHGADVRPLQRGLRVAAPGPVHQRQSADHARRPLQRGRRHPRRHPQNREEPAAPRLRSHVRPAVVGPAAAERALGQQEGGELPIRAGRHQKFFGAQPPRLHHPEPRGQARGLRGGPRWQVCHRLLRAQLL</sequence>
<dbReference type="InterPro" id="IPR019734">
    <property type="entry name" value="TPR_rpt"/>
</dbReference>
<feature type="domain" description="Serine/threonine specific protein phosphatases" evidence="8">
    <location>
        <begin position="344"/>
        <end position="517"/>
    </location>
</feature>
<dbReference type="InterPro" id="IPR051134">
    <property type="entry name" value="PPP_phosphatase"/>
</dbReference>
<dbReference type="Pfam" id="PF08321">
    <property type="entry name" value="PPP5"/>
    <property type="match status" value="1"/>
</dbReference>
<dbReference type="FunFam" id="1.25.40.10:FF:000055">
    <property type="entry name" value="Serine/threonine-protein phosphatase"/>
    <property type="match status" value="1"/>
</dbReference>
<dbReference type="PANTHER" id="PTHR45668:SF5">
    <property type="entry name" value="SERINE_THREONINE-PROTEIN PHOSPHATASE 5"/>
    <property type="match status" value="1"/>
</dbReference>
<feature type="region of interest" description="Disordered" evidence="7">
    <location>
        <begin position="404"/>
        <end position="429"/>
    </location>
</feature>
<dbReference type="EC" id="3.1.3.16" evidence="2"/>
<dbReference type="Proteomes" id="UP000694549">
    <property type="component" value="Unplaced"/>
</dbReference>